<proteinExistence type="predicted"/>
<protein>
    <submittedName>
        <fullName evidence="1">Uncharacterized protein</fullName>
    </submittedName>
</protein>
<sequence>ISQADNDLCLNSLTKEELNVLLKAVDTIKKHSSKFTNGTLKTSEVRDGLKETFESIKDAELVNNGLLTNNAKLKTPFVK</sequence>
<dbReference type="EMBL" id="HACG01011982">
    <property type="protein sequence ID" value="CEK58847.1"/>
    <property type="molecule type" value="Transcribed_RNA"/>
</dbReference>
<reference evidence="1" key="1">
    <citation type="submission" date="2014-12" db="EMBL/GenBank/DDBJ databases">
        <title>Insight into the proteome of Arion vulgaris.</title>
        <authorList>
            <person name="Aradska J."/>
            <person name="Bulat T."/>
            <person name="Smidak R."/>
            <person name="Sarate P."/>
            <person name="Gangsoo J."/>
            <person name="Sialana F."/>
            <person name="Bilban M."/>
            <person name="Lubec G."/>
        </authorList>
    </citation>
    <scope>NUCLEOTIDE SEQUENCE</scope>
    <source>
        <tissue evidence="1">Skin</tissue>
    </source>
</reference>
<feature type="non-terminal residue" evidence="1">
    <location>
        <position position="1"/>
    </location>
</feature>
<gene>
    <name evidence="1" type="primary">ORF34376</name>
</gene>
<feature type="non-terminal residue" evidence="1">
    <location>
        <position position="79"/>
    </location>
</feature>
<dbReference type="AlphaFoldDB" id="A0A0B6YRR9"/>
<accession>A0A0B6YRR9</accession>
<evidence type="ECO:0000313" key="1">
    <source>
        <dbReference type="EMBL" id="CEK58847.1"/>
    </source>
</evidence>
<name>A0A0B6YRR9_9EUPU</name>
<organism evidence="1">
    <name type="scientific">Arion vulgaris</name>
    <dbReference type="NCBI Taxonomy" id="1028688"/>
    <lineage>
        <taxon>Eukaryota</taxon>
        <taxon>Metazoa</taxon>
        <taxon>Spiralia</taxon>
        <taxon>Lophotrochozoa</taxon>
        <taxon>Mollusca</taxon>
        <taxon>Gastropoda</taxon>
        <taxon>Heterobranchia</taxon>
        <taxon>Euthyneura</taxon>
        <taxon>Panpulmonata</taxon>
        <taxon>Eupulmonata</taxon>
        <taxon>Stylommatophora</taxon>
        <taxon>Helicina</taxon>
        <taxon>Arionoidea</taxon>
        <taxon>Arionidae</taxon>
        <taxon>Arion</taxon>
    </lineage>
</organism>